<dbReference type="InterPro" id="IPR033469">
    <property type="entry name" value="CYTH-like_dom_sf"/>
</dbReference>
<dbReference type="PIRSF" id="PIRSF012526">
    <property type="entry name" value="CYTH_UCP012526"/>
    <property type="match status" value="1"/>
</dbReference>
<dbReference type="InterPro" id="IPR009195">
    <property type="entry name" value="Uncharacterised_YjbK"/>
</dbReference>
<dbReference type="InterPro" id="IPR023577">
    <property type="entry name" value="CYTH_domain"/>
</dbReference>
<dbReference type="SMART" id="SM01118">
    <property type="entry name" value="CYTH"/>
    <property type="match status" value="1"/>
</dbReference>
<reference evidence="2 3" key="1">
    <citation type="submission" date="2017-01" db="EMBL/GenBank/DDBJ databases">
        <title>Draft genome sequence of Bacillus oleronius.</title>
        <authorList>
            <person name="Allam M."/>
        </authorList>
    </citation>
    <scope>NUCLEOTIDE SEQUENCE [LARGE SCALE GENOMIC DNA]</scope>
    <source>
        <strain evidence="2 3">DSM 9356</strain>
    </source>
</reference>
<dbReference type="RefSeq" id="WP_078110300.1">
    <property type="nucleotide sequence ID" value="NZ_CP065424.1"/>
</dbReference>
<sequence>MSSEIEIEFKNIVTESEFEHIKSTFSVKDQDFHSQDNYYFDTPSFLLRKKSCALRIRHKKDVYELTLKQPADVGLLETNEIITPSEFNEMISIGKLPNNEVRNKLEGMNIPLDDLTYFGCLTTKRAEKKVLNGLLVFDISSYLNVTDYEIEYEVTDYHQGKKNFHLLMNQLNIPIRKTDNKIVRFYKALF</sequence>
<proteinExistence type="predicted"/>
<dbReference type="EMBL" id="MTLA01000138">
    <property type="protein sequence ID" value="OOP68068.1"/>
    <property type="molecule type" value="Genomic_DNA"/>
</dbReference>
<dbReference type="PROSITE" id="PS51707">
    <property type="entry name" value="CYTH"/>
    <property type="match status" value="1"/>
</dbReference>
<evidence type="ECO:0000313" key="2">
    <source>
        <dbReference type="EMBL" id="OOP68068.1"/>
    </source>
</evidence>
<evidence type="ECO:0000259" key="1">
    <source>
        <dbReference type="PROSITE" id="PS51707"/>
    </source>
</evidence>
<dbReference type="Gene3D" id="2.40.320.10">
    <property type="entry name" value="Hypothetical Protein Pfu-838710-001"/>
    <property type="match status" value="1"/>
</dbReference>
<evidence type="ECO:0000313" key="3">
    <source>
        <dbReference type="Proteomes" id="UP000189761"/>
    </source>
</evidence>
<organism evidence="2 3">
    <name type="scientific">Heyndrickxia oleronia</name>
    <dbReference type="NCBI Taxonomy" id="38875"/>
    <lineage>
        <taxon>Bacteria</taxon>
        <taxon>Bacillati</taxon>
        <taxon>Bacillota</taxon>
        <taxon>Bacilli</taxon>
        <taxon>Bacillales</taxon>
        <taxon>Bacillaceae</taxon>
        <taxon>Heyndrickxia</taxon>
    </lineage>
</organism>
<dbReference type="AlphaFoldDB" id="A0A8E2IAW7"/>
<keyword evidence="3" id="KW-1185">Reference proteome</keyword>
<dbReference type="Pfam" id="PF01928">
    <property type="entry name" value="CYTH"/>
    <property type="match status" value="1"/>
</dbReference>
<name>A0A8E2IAW7_9BACI</name>
<dbReference type="Proteomes" id="UP000189761">
    <property type="component" value="Unassembled WGS sequence"/>
</dbReference>
<gene>
    <name evidence="2" type="ORF">BWZ43_12525</name>
</gene>
<protein>
    <submittedName>
        <fullName evidence="2">CYTH domain-containing protein</fullName>
    </submittedName>
</protein>
<dbReference type="SUPFAM" id="SSF55154">
    <property type="entry name" value="CYTH-like phosphatases"/>
    <property type="match status" value="1"/>
</dbReference>
<dbReference type="CDD" id="cd07762">
    <property type="entry name" value="CYTH-like_Pase_1"/>
    <property type="match status" value="1"/>
</dbReference>
<feature type="domain" description="CYTH" evidence="1">
    <location>
        <begin position="4"/>
        <end position="190"/>
    </location>
</feature>
<accession>A0A8E2IAW7</accession>
<comment type="caution">
    <text evidence="2">The sequence shown here is derived from an EMBL/GenBank/DDBJ whole genome shotgun (WGS) entry which is preliminary data.</text>
</comment>